<accession>A0A4Y7SDF9</accession>
<dbReference type="InterPro" id="IPR045340">
    <property type="entry name" value="DUF6533"/>
</dbReference>
<keyword evidence="1" id="KW-0472">Membrane</keyword>
<gene>
    <name evidence="3" type="ORF">FA13DRAFT_344518</name>
</gene>
<reference evidence="3 4" key="1">
    <citation type="journal article" date="2019" name="Nat. Ecol. Evol.">
        <title>Megaphylogeny resolves global patterns of mushroom evolution.</title>
        <authorList>
            <person name="Varga T."/>
            <person name="Krizsan K."/>
            <person name="Foldi C."/>
            <person name="Dima B."/>
            <person name="Sanchez-Garcia M."/>
            <person name="Sanchez-Ramirez S."/>
            <person name="Szollosi G.J."/>
            <person name="Szarkandi J.G."/>
            <person name="Papp V."/>
            <person name="Albert L."/>
            <person name="Andreopoulos W."/>
            <person name="Angelini C."/>
            <person name="Antonin V."/>
            <person name="Barry K.W."/>
            <person name="Bougher N.L."/>
            <person name="Buchanan P."/>
            <person name="Buyck B."/>
            <person name="Bense V."/>
            <person name="Catcheside P."/>
            <person name="Chovatia M."/>
            <person name="Cooper J."/>
            <person name="Damon W."/>
            <person name="Desjardin D."/>
            <person name="Finy P."/>
            <person name="Geml J."/>
            <person name="Haridas S."/>
            <person name="Hughes K."/>
            <person name="Justo A."/>
            <person name="Karasinski D."/>
            <person name="Kautmanova I."/>
            <person name="Kiss B."/>
            <person name="Kocsube S."/>
            <person name="Kotiranta H."/>
            <person name="LaButti K.M."/>
            <person name="Lechner B.E."/>
            <person name="Liimatainen K."/>
            <person name="Lipzen A."/>
            <person name="Lukacs Z."/>
            <person name="Mihaltcheva S."/>
            <person name="Morgado L.N."/>
            <person name="Niskanen T."/>
            <person name="Noordeloos M.E."/>
            <person name="Ohm R.A."/>
            <person name="Ortiz-Santana B."/>
            <person name="Ovrebo C."/>
            <person name="Racz N."/>
            <person name="Riley R."/>
            <person name="Savchenko A."/>
            <person name="Shiryaev A."/>
            <person name="Soop K."/>
            <person name="Spirin V."/>
            <person name="Szebenyi C."/>
            <person name="Tomsovsky M."/>
            <person name="Tulloss R.E."/>
            <person name="Uehling J."/>
            <person name="Grigoriev I.V."/>
            <person name="Vagvolgyi C."/>
            <person name="Papp T."/>
            <person name="Martin F.M."/>
            <person name="Miettinen O."/>
            <person name="Hibbett D.S."/>
            <person name="Nagy L.G."/>
        </authorList>
    </citation>
    <scope>NUCLEOTIDE SEQUENCE [LARGE SCALE GENOMIC DNA]</scope>
    <source>
        <strain evidence="3 4">FP101781</strain>
    </source>
</reference>
<proteinExistence type="predicted"/>
<dbReference type="EMBL" id="QPFP01000184">
    <property type="protein sequence ID" value="TEB19561.1"/>
    <property type="molecule type" value="Genomic_DNA"/>
</dbReference>
<feature type="domain" description="DUF6533" evidence="2">
    <location>
        <begin position="26"/>
        <end position="66"/>
    </location>
</feature>
<sequence length="311" mass="34772">MTVAPFIQPTTLQSIGHAARLLNSVRFAAITLVLVDYIHTLPEEIRLIWPTRLSTPKVIFVIVRYGNIAFALAQYLYTLGFMFSENACRHLLAVISMVLIILGEGIMYVRVLAFSGRDRRVLGSLVFAYVATTVTSIGCIVPWVNSSFVAAGVVPGIACALLHDTHLYVNAVHALLLLSNTYLVAMLMAIGFRRHRITGPSIRERGGGVLYQFYRAGLWYFLVVLGLNIANILVDVLNTYDFRYMLMSVQVHLHGMLVTRIVLQLRRYAEKNQTVVLGSSDMSAEDESAMAGFATWHRQEHVLDPIEFARP</sequence>
<evidence type="ECO:0000313" key="3">
    <source>
        <dbReference type="EMBL" id="TEB19561.1"/>
    </source>
</evidence>
<feature type="transmembrane region" description="Helical" evidence="1">
    <location>
        <begin position="244"/>
        <end position="263"/>
    </location>
</feature>
<dbReference type="OrthoDB" id="2638860at2759"/>
<evidence type="ECO:0000256" key="1">
    <source>
        <dbReference type="SAM" id="Phobius"/>
    </source>
</evidence>
<keyword evidence="1" id="KW-0812">Transmembrane</keyword>
<evidence type="ECO:0000259" key="2">
    <source>
        <dbReference type="Pfam" id="PF20151"/>
    </source>
</evidence>
<organism evidence="3 4">
    <name type="scientific">Coprinellus micaceus</name>
    <name type="common">Glistening ink-cap mushroom</name>
    <name type="synonym">Coprinus micaceus</name>
    <dbReference type="NCBI Taxonomy" id="71717"/>
    <lineage>
        <taxon>Eukaryota</taxon>
        <taxon>Fungi</taxon>
        <taxon>Dikarya</taxon>
        <taxon>Basidiomycota</taxon>
        <taxon>Agaricomycotina</taxon>
        <taxon>Agaricomycetes</taxon>
        <taxon>Agaricomycetidae</taxon>
        <taxon>Agaricales</taxon>
        <taxon>Agaricineae</taxon>
        <taxon>Psathyrellaceae</taxon>
        <taxon>Coprinellus</taxon>
    </lineage>
</organism>
<keyword evidence="4" id="KW-1185">Reference proteome</keyword>
<protein>
    <recommendedName>
        <fullName evidence="2">DUF6533 domain-containing protein</fullName>
    </recommendedName>
</protein>
<feature type="transmembrane region" description="Helical" evidence="1">
    <location>
        <begin position="121"/>
        <end position="144"/>
    </location>
</feature>
<evidence type="ECO:0000313" key="4">
    <source>
        <dbReference type="Proteomes" id="UP000298030"/>
    </source>
</evidence>
<feature type="transmembrane region" description="Helical" evidence="1">
    <location>
        <begin position="171"/>
        <end position="192"/>
    </location>
</feature>
<feature type="transmembrane region" description="Helical" evidence="1">
    <location>
        <begin position="58"/>
        <end position="77"/>
    </location>
</feature>
<comment type="caution">
    <text evidence="3">The sequence shown here is derived from an EMBL/GenBank/DDBJ whole genome shotgun (WGS) entry which is preliminary data.</text>
</comment>
<keyword evidence="1" id="KW-1133">Transmembrane helix</keyword>
<dbReference type="Pfam" id="PF20151">
    <property type="entry name" value="DUF6533"/>
    <property type="match status" value="1"/>
</dbReference>
<feature type="transmembrane region" description="Helical" evidence="1">
    <location>
        <begin position="213"/>
        <end position="232"/>
    </location>
</feature>
<name>A0A4Y7SDF9_COPMI</name>
<dbReference type="Proteomes" id="UP000298030">
    <property type="component" value="Unassembled WGS sequence"/>
</dbReference>
<feature type="transmembrane region" description="Helical" evidence="1">
    <location>
        <begin position="89"/>
        <end position="109"/>
    </location>
</feature>
<dbReference type="AlphaFoldDB" id="A0A4Y7SDF9"/>